<protein>
    <submittedName>
        <fullName evidence="11">OtxA</fullName>
    </submittedName>
</protein>
<feature type="region of interest" description="Disordered" evidence="9">
    <location>
        <begin position="302"/>
        <end position="324"/>
    </location>
</feature>
<comment type="subcellular location">
    <subcellularLocation>
        <location evidence="1 7 8">Nucleus</location>
    </subcellularLocation>
</comment>
<feature type="region of interest" description="Disordered" evidence="9">
    <location>
        <begin position="409"/>
        <end position="437"/>
    </location>
</feature>
<feature type="region of interest" description="Disordered" evidence="9">
    <location>
        <begin position="190"/>
        <end position="233"/>
    </location>
</feature>
<feature type="region of interest" description="Disordered" evidence="9">
    <location>
        <begin position="250"/>
        <end position="289"/>
    </location>
</feature>
<dbReference type="InterPro" id="IPR017970">
    <property type="entry name" value="Homeobox_CS"/>
</dbReference>
<evidence type="ECO:0000256" key="1">
    <source>
        <dbReference type="ARBA" id="ARBA00004123"/>
    </source>
</evidence>
<feature type="compositionally biased region" description="Polar residues" evidence="9">
    <location>
        <begin position="91"/>
        <end position="100"/>
    </location>
</feature>
<dbReference type="FunFam" id="1.10.10.60:FF:000068">
    <property type="entry name" value="Orthodenticle homeobox 1"/>
    <property type="match status" value="1"/>
</dbReference>
<dbReference type="GO" id="GO:0005634">
    <property type="term" value="C:nucleus"/>
    <property type="evidence" value="ECO:0007669"/>
    <property type="project" value="UniProtKB-SubCell"/>
</dbReference>
<evidence type="ECO:0000259" key="10">
    <source>
        <dbReference type="PROSITE" id="PS50071"/>
    </source>
</evidence>
<feature type="DNA-binding region" description="Homeobox" evidence="7">
    <location>
        <begin position="139"/>
        <end position="198"/>
    </location>
</feature>
<name>A0AA51BMR7_9PLAT</name>
<dbReference type="InterPro" id="IPR009057">
    <property type="entry name" value="Homeodomain-like_sf"/>
</dbReference>
<accession>A0AA51BMR7</accession>
<evidence type="ECO:0000256" key="2">
    <source>
        <dbReference type="ARBA" id="ARBA00022473"/>
    </source>
</evidence>
<keyword evidence="6 7" id="KW-0539">Nucleus</keyword>
<keyword evidence="5 7" id="KW-0371">Homeobox</keyword>
<reference evidence="11" key="1">
    <citation type="submission" date="2023-05" db="EMBL/GenBank/DDBJ databases">
        <title>Convergent evolution of the sensory pits in flatworms.</title>
        <authorList>
            <person name="Gasiorowski L."/>
            <person name="Dittmann I."/>
            <person name="Ruhwedel T."/>
            <person name="Mobius W."/>
            <person name="Egger B."/>
            <person name="Rink J."/>
        </authorList>
    </citation>
    <scope>NUCLEOTIDE SEQUENCE</scope>
</reference>
<dbReference type="InterPro" id="IPR001356">
    <property type="entry name" value="HD"/>
</dbReference>
<feature type="compositionally biased region" description="Low complexity" evidence="9">
    <location>
        <begin position="272"/>
        <end position="281"/>
    </location>
</feature>
<keyword evidence="3" id="KW-0524">Neurogenesis</keyword>
<dbReference type="GO" id="GO:0000981">
    <property type="term" value="F:DNA-binding transcription factor activity, RNA polymerase II-specific"/>
    <property type="evidence" value="ECO:0007669"/>
    <property type="project" value="InterPro"/>
</dbReference>
<dbReference type="EMBL" id="OR036958">
    <property type="protein sequence ID" value="WMI31535.1"/>
    <property type="molecule type" value="mRNA"/>
</dbReference>
<feature type="compositionally biased region" description="Low complexity" evidence="9">
    <location>
        <begin position="410"/>
        <end position="437"/>
    </location>
</feature>
<dbReference type="PROSITE" id="PS00027">
    <property type="entry name" value="HOMEOBOX_1"/>
    <property type="match status" value="1"/>
</dbReference>
<evidence type="ECO:0000256" key="5">
    <source>
        <dbReference type="ARBA" id="ARBA00023155"/>
    </source>
</evidence>
<dbReference type="GO" id="GO:0007399">
    <property type="term" value="P:nervous system development"/>
    <property type="evidence" value="ECO:0007669"/>
    <property type="project" value="UniProtKB-KW"/>
</dbReference>
<evidence type="ECO:0000256" key="8">
    <source>
        <dbReference type="RuleBase" id="RU000682"/>
    </source>
</evidence>
<dbReference type="PANTHER" id="PTHR45793">
    <property type="entry name" value="HOMEOBOX PROTEIN"/>
    <property type="match status" value="1"/>
</dbReference>
<feature type="compositionally biased region" description="Basic and acidic residues" evidence="9">
    <location>
        <begin position="199"/>
        <end position="221"/>
    </location>
</feature>
<dbReference type="PANTHER" id="PTHR45793:SF5">
    <property type="entry name" value="HOMEOTIC PROTEIN OCELLILESS"/>
    <property type="match status" value="1"/>
</dbReference>
<keyword evidence="2" id="KW-0217">Developmental protein</keyword>
<evidence type="ECO:0000256" key="4">
    <source>
        <dbReference type="ARBA" id="ARBA00023125"/>
    </source>
</evidence>
<evidence type="ECO:0000313" key="11">
    <source>
        <dbReference type="EMBL" id="WMI31535.1"/>
    </source>
</evidence>
<dbReference type="AlphaFoldDB" id="A0AA51BMR7"/>
<dbReference type="CDD" id="cd00086">
    <property type="entry name" value="homeodomain"/>
    <property type="match status" value="1"/>
</dbReference>
<dbReference type="SUPFAM" id="SSF46689">
    <property type="entry name" value="Homeodomain-like"/>
    <property type="match status" value="1"/>
</dbReference>
<dbReference type="PROSITE" id="PS50071">
    <property type="entry name" value="HOMEOBOX_2"/>
    <property type="match status" value="1"/>
</dbReference>
<evidence type="ECO:0000256" key="9">
    <source>
        <dbReference type="SAM" id="MobiDB-lite"/>
    </source>
</evidence>
<dbReference type="Pfam" id="PF00046">
    <property type="entry name" value="Homeodomain"/>
    <property type="match status" value="1"/>
</dbReference>
<dbReference type="SMART" id="SM00389">
    <property type="entry name" value="HOX"/>
    <property type="match status" value="1"/>
</dbReference>
<feature type="region of interest" description="Disordered" evidence="9">
    <location>
        <begin position="91"/>
        <end position="113"/>
    </location>
</feature>
<proteinExistence type="evidence at transcript level"/>
<feature type="compositionally biased region" description="Low complexity" evidence="9">
    <location>
        <begin position="302"/>
        <end position="311"/>
    </location>
</feature>
<evidence type="ECO:0000256" key="7">
    <source>
        <dbReference type="PROSITE-ProRule" id="PRU00108"/>
    </source>
</evidence>
<evidence type="ECO:0000256" key="3">
    <source>
        <dbReference type="ARBA" id="ARBA00022902"/>
    </source>
</evidence>
<keyword evidence="4 7" id="KW-0238">DNA-binding</keyword>
<organism evidence="11">
    <name type="scientific">Stenostomum brevipharyngium</name>
    <dbReference type="NCBI Taxonomy" id="2880247"/>
    <lineage>
        <taxon>Eukaryota</taxon>
        <taxon>Metazoa</taxon>
        <taxon>Spiralia</taxon>
        <taxon>Lophotrochozoa</taxon>
        <taxon>Platyhelminthes</taxon>
        <taxon>Catenulida</taxon>
        <taxon>Stenostomidae</taxon>
        <taxon>Stenostomum</taxon>
    </lineage>
</organism>
<dbReference type="GO" id="GO:0000978">
    <property type="term" value="F:RNA polymerase II cis-regulatory region sequence-specific DNA binding"/>
    <property type="evidence" value="ECO:0007669"/>
    <property type="project" value="TreeGrafter"/>
</dbReference>
<feature type="domain" description="Homeobox" evidence="10">
    <location>
        <begin position="137"/>
        <end position="197"/>
    </location>
</feature>
<evidence type="ECO:0000256" key="6">
    <source>
        <dbReference type="ARBA" id="ARBA00023242"/>
    </source>
</evidence>
<dbReference type="GO" id="GO:0045944">
    <property type="term" value="P:positive regulation of transcription by RNA polymerase II"/>
    <property type="evidence" value="ECO:0007669"/>
    <property type="project" value="UniProtKB-ARBA"/>
</dbReference>
<sequence>MAFPQNQPSYSYGYSPLTCVRSPQSNLVPQMVYKPESNGGNSSEYPAASLTNWAAAAAQLQYHTSLLNRNLVGIGSQLNAAFPQSSGGVFQTTPIGSMQRTDVRPRMSPTSPSHLPNALHELAAHASCAPPYNFAGKKQRRERTTFTRGQLEVLEDLFQKTRYPDIFLREEVALKIGLAESRVQVWFKNRRAKARQTQKTKDKSSSSVKDEGKKMKSDKENSTSPCSEKLTTIPLGSDATLQVNNVSESIAIGNPSETSPKLAARRNELSDRSPSGTDSSSYTHPSMPSVATNTINFEIHGSYPGSSSVTGSGSGLGPGSSQARIESNIGKSENANINLNVNVVTGPIATADSAAFATLNNYGYSYSRQEYPAGVHLFDQSTRMLPYNYHTITPISCNSTASNRFLSGPAQTQNAASANANASASNPNPNPSANANVNVNVSANANANATKTQAEEAAALAAAYARFSSSAAYYHRPTHDSADYSASSSCAKFAI</sequence>
<dbReference type="Gene3D" id="1.10.10.60">
    <property type="entry name" value="Homeodomain-like"/>
    <property type="match status" value="1"/>
</dbReference>